<gene>
    <name evidence="1" type="ORF">LTR77_008085</name>
</gene>
<organism evidence="1 2">
    <name type="scientific">Saxophila tyrrhenica</name>
    <dbReference type="NCBI Taxonomy" id="1690608"/>
    <lineage>
        <taxon>Eukaryota</taxon>
        <taxon>Fungi</taxon>
        <taxon>Dikarya</taxon>
        <taxon>Ascomycota</taxon>
        <taxon>Pezizomycotina</taxon>
        <taxon>Dothideomycetes</taxon>
        <taxon>Dothideomycetidae</taxon>
        <taxon>Mycosphaerellales</taxon>
        <taxon>Extremaceae</taxon>
        <taxon>Saxophila</taxon>
    </lineage>
</organism>
<dbReference type="GeneID" id="89929419"/>
<evidence type="ECO:0000313" key="2">
    <source>
        <dbReference type="Proteomes" id="UP001337655"/>
    </source>
</evidence>
<dbReference type="RefSeq" id="XP_064656424.1">
    <property type="nucleotide sequence ID" value="XM_064805319.1"/>
</dbReference>
<comment type="caution">
    <text evidence="1">The sequence shown here is derived from an EMBL/GenBank/DDBJ whole genome shotgun (WGS) entry which is preliminary data.</text>
</comment>
<keyword evidence="2" id="KW-1185">Reference proteome</keyword>
<accession>A0AAV9P1T0</accession>
<evidence type="ECO:0000313" key="1">
    <source>
        <dbReference type="EMBL" id="KAK5166542.1"/>
    </source>
</evidence>
<dbReference type="Proteomes" id="UP001337655">
    <property type="component" value="Unassembled WGS sequence"/>
</dbReference>
<dbReference type="EMBL" id="JAVRRT010000013">
    <property type="protein sequence ID" value="KAK5166542.1"/>
    <property type="molecule type" value="Genomic_DNA"/>
</dbReference>
<sequence length="170" mass="19594">MDHQYTEGQLEDDGSEDVFALFVLEDVPIAMVNEVLQGNHDQASTNYMWLADSYDNLVDIDQSNKDGNKRPQVDEQWHSPFIGKSVQDAAEFIKNCPKPPKALNKVHFAVLDRAMYESHGWLPVYRYEDGELQTMPCDADMVSTFFIAYDRDTWEESLRIWKEDGIPALQ</sequence>
<dbReference type="AlphaFoldDB" id="A0AAV9P1T0"/>
<name>A0AAV9P1T0_9PEZI</name>
<protein>
    <submittedName>
        <fullName evidence="1">Uncharacterized protein</fullName>
    </submittedName>
</protein>
<reference evidence="1 2" key="1">
    <citation type="submission" date="2023-08" db="EMBL/GenBank/DDBJ databases">
        <title>Black Yeasts Isolated from many extreme environments.</title>
        <authorList>
            <person name="Coleine C."/>
            <person name="Stajich J.E."/>
            <person name="Selbmann L."/>
        </authorList>
    </citation>
    <scope>NUCLEOTIDE SEQUENCE [LARGE SCALE GENOMIC DNA]</scope>
    <source>
        <strain evidence="1 2">CCFEE 5935</strain>
    </source>
</reference>
<proteinExistence type="predicted"/>